<keyword evidence="3" id="KW-1185">Reference proteome</keyword>
<evidence type="ECO:0000313" key="3">
    <source>
        <dbReference type="Proteomes" id="UP000037046"/>
    </source>
</evidence>
<protein>
    <submittedName>
        <fullName evidence="2">Uncharacterized protein</fullName>
    </submittedName>
</protein>
<dbReference type="EMBL" id="LGVV01000112">
    <property type="protein sequence ID" value="KNX39768.1"/>
    <property type="molecule type" value="Genomic_DNA"/>
</dbReference>
<sequence length="78" mass="8962">MWRICRTAVSRARHERGKSGNPKNVRGKLCHGIVFGAPLCPARPATLQKHLYPPPFNRDARLSHPKLDRYDVERRFAS</sequence>
<feature type="region of interest" description="Disordered" evidence="1">
    <location>
        <begin position="1"/>
        <end position="23"/>
    </location>
</feature>
<name>A0A0L6CQD3_9RHOB</name>
<evidence type="ECO:0000313" key="2">
    <source>
        <dbReference type="EMBL" id="KNX39768.1"/>
    </source>
</evidence>
<organism evidence="2 3">
    <name type="scientific">Roseovarius tolerans</name>
    <dbReference type="NCBI Taxonomy" id="74031"/>
    <lineage>
        <taxon>Bacteria</taxon>
        <taxon>Pseudomonadati</taxon>
        <taxon>Pseudomonadota</taxon>
        <taxon>Alphaproteobacteria</taxon>
        <taxon>Rhodobacterales</taxon>
        <taxon>Roseobacteraceae</taxon>
        <taxon>Roseovarius</taxon>
    </lineage>
</organism>
<dbReference type="AlphaFoldDB" id="A0A0L6CQD3"/>
<evidence type="ECO:0000256" key="1">
    <source>
        <dbReference type="SAM" id="MobiDB-lite"/>
    </source>
</evidence>
<dbReference type="Proteomes" id="UP000037046">
    <property type="component" value="Unassembled WGS sequence"/>
</dbReference>
<reference evidence="3" key="1">
    <citation type="submission" date="2015-07" db="EMBL/GenBank/DDBJ databases">
        <title>Draft Genome Sequence of Roseovarius tolerans EL-164, a producer of N-Acylated Alanine Methyl Esters (NAMEs).</title>
        <authorList>
            <person name="Voget S."/>
            <person name="Bruns H."/>
            <person name="Wagner-Doebler I."/>
            <person name="Schulz S."/>
            <person name="Daniel R."/>
        </authorList>
    </citation>
    <scope>NUCLEOTIDE SEQUENCE [LARGE SCALE GENOMIC DNA]</scope>
    <source>
        <strain evidence="3">EL-164</strain>
    </source>
</reference>
<accession>A0A0L6CQD3</accession>
<proteinExistence type="predicted"/>
<comment type="caution">
    <text evidence="2">The sequence shown here is derived from an EMBL/GenBank/DDBJ whole genome shotgun (WGS) entry which is preliminary data.</text>
</comment>
<gene>
    <name evidence="2" type="ORF">ROTO_36970</name>
</gene>